<keyword evidence="2" id="KW-0812">Transmembrane</keyword>
<keyword evidence="2" id="KW-1133">Transmembrane helix</keyword>
<organism evidence="3 4">
    <name type="scientific">Cairina moschata</name>
    <name type="common">Muscovy duck</name>
    <dbReference type="NCBI Taxonomy" id="8855"/>
    <lineage>
        <taxon>Eukaryota</taxon>
        <taxon>Metazoa</taxon>
        <taxon>Chordata</taxon>
        <taxon>Craniata</taxon>
        <taxon>Vertebrata</taxon>
        <taxon>Euteleostomi</taxon>
        <taxon>Archelosauria</taxon>
        <taxon>Archosauria</taxon>
        <taxon>Dinosauria</taxon>
        <taxon>Saurischia</taxon>
        <taxon>Theropoda</taxon>
        <taxon>Coelurosauria</taxon>
        <taxon>Aves</taxon>
        <taxon>Neognathae</taxon>
        <taxon>Galloanserae</taxon>
        <taxon>Anseriformes</taxon>
        <taxon>Anatidae</taxon>
        <taxon>Anatinae</taxon>
        <taxon>Cairina</taxon>
    </lineage>
</organism>
<feature type="compositionally biased region" description="Basic and acidic residues" evidence="1">
    <location>
        <begin position="9"/>
        <end position="25"/>
    </location>
</feature>
<sequence>MKNFMKIDGSVEDRPPNSVPRERNQHGGPHTLPSLLPSQCTRSEETEIPQNNVNDSTSVSTLTSVSEAVSVSSSQVTSLQPSAPANTAAKATTTSVTTGSVPSPTTAKQGTTKGTTVTTVQQTTAPTLAARNEDDNTTSTVQVNGTQATQNESVGAPSTKRSTLPPTTSPQKNTSPSETSSLHMSTLTEPSNVVVTKSSPGNTKMREDTIHYSSVILPVVITLIVITLSVFSLVALYRICHKKTPERQENGTEQAQLDKEGVKLLSVKITSPETGEHSSQGKNKTQQCDDSSSHLSNKYM</sequence>
<reference evidence="3" key="1">
    <citation type="submission" date="2018-09" db="EMBL/GenBank/DDBJ databases">
        <title>Common duck and Muscovy duck high density SNP chip.</title>
        <authorList>
            <person name="Vignal A."/>
            <person name="Thebault N."/>
            <person name="Warren W.C."/>
        </authorList>
    </citation>
    <scope>NUCLEOTIDE SEQUENCE [LARGE SCALE GENOMIC DNA]</scope>
</reference>
<name>A0A8C3GDX0_CAIMO</name>
<evidence type="ECO:0000256" key="2">
    <source>
        <dbReference type="SAM" id="Phobius"/>
    </source>
</evidence>
<reference evidence="3" key="3">
    <citation type="submission" date="2025-09" db="UniProtKB">
        <authorList>
            <consortium name="Ensembl"/>
        </authorList>
    </citation>
    <scope>IDENTIFICATION</scope>
</reference>
<feature type="compositionally biased region" description="Polar residues" evidence="1">
    <location>
        <begin position="137"/>
        <end position="153"/>
    </location>
</feature>
<feature type="region of interest" description="Disordered" evidence="1">
    <location>
        <begin position="245"/>
        <end position="300"/>
    </location>
</feature>
<reference evidence="3" key="2">
    <citation type="submission" date="2025-08" db="UniProtKB">
        <authorList>
            <consortium name="Ensembl"/>
        </authorList>
    </citation>
    <scope>IDENTIFICATION</scope>
</reference>
<proteinExistence type="predicted"/>
<dbReference type="Proteomes" id="UP000694556">
    <property type="component" value="Chromosome 4"/>
</dbReference>
<evidence type="ECO:0000256" key="1">
    <source>
        <dbReference type="SAM" id="MobiDB-lite"/>
    </source>
</evidence>
<dbReference type="AlphaFoldDB" id="A0A8C3GDX0"/>
<feature type="compositionally biased region" description="Polar residues" evidence="1">
    <location>
        <begin position="268"/>
        <end position="300"/>
    </location>
</feature>
<feature type="region of interest" description="Disordered" evidence="1">
    <location>
        <begin position="73"/>
        <end position="205"/>
    </location>
</feature>
<feature type="compositionally biased region" description="Polar residues" evidence="1">
    <location>
        <begin position="159"/>
        <end position="202"/>
    </location>
</feature>
<dbReference type="Pfam" id="PF07010">
    <property type="entry name" value="Endomucin"/>
    <property type="match status" value="1"/>
</dbReference>
<dbReference type="InterPro" id="IPR010740">
    <property type="entry name" value="Endomucin"/>
</dbReference>
<protein>
    <recommendedName>
        <fullName evidence="5">Endomucin</fullName>
    </recommendedName>
</protein>
<accession>A0A8C3GDX0</accession>
<feature type="compositionally biased region" description="Basic and acidic residues" evidence="1">
    <location>
        <begin position="245"/>
        <end position="262"/>
    </location>
</feature>
<dbReference type="Ensembl" id="ENSCMMT00000002391.1">
    <property type="protein sequence ID" value="ENSCMMP00000002135.1"/>
    <property type="gene ID" value="ENSCMMG00000001388.1"/>
</dbReference>
<feature type="compositionally biased region" description="Low complexity" evidence="1">
    <location>
        <begin position="73"/>
        <end position="127"/>
    </location>
</feature>
<feature type="transmembrane region" description="Helical" evidence="2">
    <location>
        <begin position="215"/>
        <end position="237"/>
    </location>
</feature>
<evidence type="ECO:0000313" key="4">
    <source>
        <dbReference type="Proteomes" id="UP000694556"/>
    </source>
</evidence>
<keyword evidence="2" id="KW-0472">Membrane</keyword>
<keyword evidence="4" id="KW-1185">Reference proteome</keyword>
<dbReference type="PANTHER" id="PTHR15869:SF0">
    <property type="entry name" value="ENDOMUCIN"/>
    <property type="match status" value="1"/>
</dbReference>
<evidence type="ECO:0000313" key="3">
    <source>
        <dbReference type="Ensembl" id="ENSCMMP00000002135.1"/>
    </source>
</evidence>
<dbReference type="PANTHER" id="PTHR15869">
    <property type="entry name" value="ENDOMUCIN-RELATED"/>
    <property type="match status" value="1"/>
</dbReference>
<feature type="region of interest" description="Disordered" evidence="1">
    <location>
        <begin position="1"/>
        <end position="61"/>
    </location>
</feature>
<evidence type="ECO:0008006" key="5">
    <source>
        <dbReference type="Google" id="ProtNLM"/>
    </source>
</evidence>